<keyword evidence="7" id="KW-1185">Reference proteome</keyword>
<dbReference type="SUPFAM" id="SSF103473">
    <property type="entry name" value="MFS general substrate transporter"/>
    <property type="match status" value="1"/>
</dbReference>
<evidence type="ECO:0000256" key="1">
    <source>
        <dbReference type="ARBA" id="ARBA00022692"/>
    </source>
</evidence>
<dbReference type="RefSeq" id="WP_220115428.1">
    <property type="nucleotide sequence ID" value="NZ_JAHZUY010000001.1"/>
</dbReference>
<feature type="transmembrane region" description="Helical" evidence="4">
    <location>
        <begin position="221"/>
        <end position="244"/>
    </location>
</feature>
<evidence type="ECO:0000256" key="4">
    <source>
        <dbReference type="SAM" id="Phobius"/>
    </source>
</evidence>
<dbReference type="Proteomes" id="UP001519924">
    <property type="component" value="Unassembled WGS sequence"/>
</dbReference>
<dbReference type="InterPro" id="IPR011701">
    <property type="entry name" value="MFS"/>
</dbReference>
<evidence type="ECO:0000313" key="7">
    <source>
        <dbReference type="Proteomes" id="UP001519924"/>
    </source>
</evidence>
<feature type="transmembrane region" description="Helical" evidence="4">
    <location>
        <begin position="378"/>
        <end position="397"/>
    </location>
</feature>
<reference evidence="6 7" key="1">
    <citation type="submission" date="2021-08" db="EMBL/GenBank/DDBJ databases">
        <title>Caldovatus sediminis gen. nov., sp. nov., a moderately thermophilic bacterium isolated from a hot spring.</title>
        <authorList>
            <person name="Hu C.-J."/>
            <person name="Li W.-J."/>
            <person name="Xian W.-D."/>
        </authorList>
    </citation>
    <scope>NUCLEOTIDE SEQUENCE [LARGE SCALE GENOMIC DNA]</scope>
    <source>
        <strain evidence="6 7">SYSU G05006</strain>
    </source>
</reference>
<evidence type="ECO:0000256" key="2">
    <source>
        <dbReference type="ARBA" id="ARBA00022989"/>
    </source>
</evidence>
<feature type="transmembrane region" description="Helical" evidence="4">
    <location>
        <begin position="47"/>
        <end position="67"/>
    </location>
</feature>
<comment type="caution">
    <text evidence="6">The sequence shown here is derived from an EMBL/GenBank/DDBJ whole genome shotgun (WGS) entry which is preliminary data.</text>
</comment>
<sequence>MTPVWAAALWATLLTQTVASFLGQSLPVIAPLIIAAAGWPPERMGPLSSLVAFGTVLFLLCGGAVLARLGPVRTLQAGAVLQALGMAALASGTLPGLMLAGLLLGLGYGPSPPAGSRILAAAAPARHRTLIFSVKQAGAPLGGVLAGLISAPVAAWAGWPAAVLLALAVSLGTAAIVQPVRAALDAERDPARPLGPRALLAPGALAAPFRALRLDPLLPPLSALAVAFAMVQGSLFSFTVTWLVEARGFSLVQAGSVFAAMQAAGIAARIALGWLADRTGRALPNLVAQAFAAAAFLVALGIHAPGTAPWQVAALGALAAAAGAGWNGVVLAEVARLCPLERVAEATAGSTLVIFLGYAAGPSLFAAVLARAGWEEAFLALAAQLALVGGAVGLLLARAGPPRGRAAGR</sequence>
<dbReference type="PANTHER" id="PTHR23527">
    <property type="entry name" value="BLL3282 PROTEIN"/>
    <property type="match status" value="1"/>
</dbReference>
<feature type="domain" description="Major facilitator superfamily (MFS) profile" evidence="5">
    <location>
        <begin position="4"/>
        <end position="401"/>
    </location>
</feature>
<feature type="transmembrane region" description="Helical" evidence="4">
    <location>
        <begin position="79"/>
        <end position="104"/>
    </location>
</feature>
<evidence type="ECO:0000256" key="3">
    <source>
        <dbReference type="ARBA" id="ARBA00023136"/>
    </source>
</evidence>
<dbReference type="Gene3D" id="1.20.1250.20">
    <property type="entry name" value="MFS general substrate transporter like domains"/>
    <property type="match status" value="2"/>
</dbReference>
<dbReference type="InterPro" id="IPR052952">
    <property type="entry name" value="MFS-Transporter"/>
</dbReference>
<keyword evidence="1 4" id="KW-0812">Transmembrane</keyword>
<feature type="transmembrane region" description="Helical" evidence="4">
    <location>
        <begin position="283"/>
        <end position="304"/>
    </location>
</feature>
<dbReference type="InterPro" id="IPR036259">
    <property type="entry name" value="MFS_trans_sf"/>
</dbReference>
<gene>
    <name evidence="6" type="ORF">K1J50_00265</name>
</gene>
<protein>
    <submittedName>
        <fullName evidence="6">MFS transporter</fullName>
    </submittedName>
</protein>
<accession>A0ABS7EX26</accession>
<dbReference type="PROSITE" id="PS50850">
    <property type="entry name" value="MFS"/>
    <property type="match status" value="1"/>
</dbReference>
<evidence type="ECO:0000313" key="6">
    <source>
        <dbReference type="EMBL" id="MBW8267918.1"/>
    </source>
</evidence>
<name>A0ABS7EX26_9PROT</name>
<evidence type="ECO:0000259" key="5">
    <source>
        <dbReference type="PROSITE" id="PS50850"/>
    </source>
</evidence>
<dbReference type="PANTHER" id="PTHR23527:SF1">
    <property type="entry name" value="BLL3282 PROTEIN"/>
    <property type="match status" value="1"/>
</dbReference>
<dbReference type="EMBL" id="JAHZUY010000001">
    <property type="protein sequence ID" value="MBW8267918.1"/>
    <property type="molecule type" value="Genomic_DNA"/>
</dbReference>
<feature type="transmembrane region" description="Helical" evidence="4">
    <location>
        <begin position="352"/>
        <end position="372"/>
    </location>
</feature>
<feature type="transmembrane region" description="Helical" evidence="4">
    <location>
        <begin position="256"/>
        <end position="276"/>
    </location>
</feature>
<feature type="transmembrane region" description="Helical" evidence="4">
    <location>
        <begin position="156"/>
        <end position="177"/>
    </location>
</feature>
<feature type="transmembrane region" description="Helical" evidence="4">
    <location>
        <begin position="310"/>
        <end position="332"/>
    </location>
</feature>
<keyword evidence="2 4" id="KW-1133">Transmembrane helix</keyword>
<proteinExistence type="predicted"/>
<organism evidence="6 7">
    <name type="scientific">Caldovatus aquaticus</name>
    <dbReference type="NCBI Taxonomy" id="2865671"/>
    <lineage>
        <taxon>Bacteria</taxon>
        <taxon>Pseudomonadati</taxon>
        <taxon>Pseudomonadota</taxon>
        <taxon>Alphaproteobacteria</taxon>
        <taxon>Acetobacterales</taxon>
        <taxon>Roseomonadaceae</taxon>
        <taxon>Caldovatus</taxon>
    </lineage>
</organism>
<keyword evidence="3 4" id="KW-0472">Membrane</keyword>
<dbReference type="InterPro" id="IPR020846">
    <property type="entry name" value="MFS_dom"/>
</dbReference>
<dbReference type="Pfam" id="PF07690">
    <property type="entry name" value="MFS_1"/>
    <property type="match status" value="1"/>
</dbReference>